<feature type="domain" description="Metalloprotease TldD/E central" evidence="4">
    <location>
        <begin position="124"/>
        <end position="227"/>
    </location>
</feature>
<evidence type="ECO:0000259" key="3">
    <source>
        <dbReference type="Pfam" id="PF19289"/>
    </source>
</evidence>
<organism evidence="5 6">
    <name type="scientific">Deinococcus radiopugnans ATCC 19172</name>
    <dbReference type="NCBI Taxonomy" id="585398"/>
    <lineage>
        <taxon>Bacteria</taxon>
        <taxon>Thermotogati</taxon>
        <taxon>Deinococcota</taxon>
        <taxon>Deinococci</taxon>
        <taxon>Deinococcales</taxon>
        <taxon>Deinococcaceae</taxon>
        <taxon>Deinococcus</taxon>
    </lineage>
</organism>
<dbReference type="PANTHER" id="PTHR43421:SF1">
    <property type="entry name" value="METALLOPROTEASE PMBA"/>
    <property type="match status" value="1"/>
</dbReference>
<dbReference type="Pfam" id="PF19289">
    <property type="entry name" value="PmbA_TldD_3rd"/>
    <property type="match status" value="1"/>
</dbReference>
<dbReference type="SUPFAM" id="SSF111283">
    <property type="entry name" value="Putative modulator of DNA gyrase, PmbA/TldD"/>
    <property type="match status" value="1"/>
</dbReference>
<sequence>MTRMEPDRTEQLTIEAARSHLLTRAGERGVALEVFAQRQSSTSVQAFGGEVSEFKLANRQGVGLRALVGGAWGYSFSENLSRPALDRALDSAVENAELTAPERGAALVAWGEPPALDLYGEGLSGVTVEQKVGVALALESAAKGADARVTSVAYGGYQDGDVHGLIANTQGLERQDAQLYAMQYVYPLVSEDGQTKMSGDWQFTREFTDLDPTRTALSAVEKATRLLGARPAPSGTFPVVFSGECLAELLMLFSPMFSGRMVEEGKSPLAGRLGDSIASPLVTLVDDATLPRGLSSRAFDAEGCPSAPLTLVDAGRLSAFMHNQDTAARAGTVSTGHASRHGYQGTVGVGPSNLMLRAGETPTAQVTAGLTGVRVTGVSGGHAGANPITGDFSLEAEGFWFEGGTEQHPLEVFTVAGNILDVLAGIEAVGDELEWSEWSAGAPAVRVGALGIGGS</sequence>
<comment type="similarity">
    <text evidence="1">Belongs to the peptidase U62 family.</text>
</comment>
<accession>A0ABR6NTF0</accession>
<comment type="caution">
    <text evidence="5">The sequence shown here is derived from an EMBL/GenBank/DDBJ whole genome shotgun (WGS) entry which is preliminary data.</text>
</comment>
<evidence type="ECO:0000256" key="1">
    <source>
        <dbReference type="ARBA" id="ARBA00005836"/>
    </source>
</evidence>
<reference evidence="5 6" key="1">
    <citation type="submission" date="2020-08" db="EMBL/GenBank/DDBJ databases">
        <title>Genomic Encyclopedia of Type Strains, Phase IV (KMG-IV): sequencing the most valuable type-strain genomes for metagenomic binning, comparative biology and taxonomic classification.</title>
        <authorList>
            <person name="Goeker M."/>
        </authorList>
    </citation>
    <scope>NUCLEOTIDE SEQUENCE [LARGE SCALE GENOMIC DNA]</scope>
    <source>
        <strain evidence="5 6">DSM 12027</strain>
    </source>
</reference>
<dbReference type="EMBL" id="JACHEW010000013">
    <property type="protein sequence ID" value="MBB6017324.1"/>
    <property type="molecule type" value="Genomic_DNA"/>
</dbReference>
<evidence type="ECO:0000259" key="4">
    <source>
        <dbReference type="Pfam" id="PF19290"/>
    </source>
</evidence>
<dbReference type="InterPro" id="IPR047657">
    <property type="entry name" value="PmbA"/>
</dbReference>
<dbReference type="InterPro" id="IPR002510">
    <property type="entry name" value="Metalloprtase-TldD/E_N"/>
</dbReference>
<dbReference type="Gene3D" id="3.30.2290.10">
    <property type="entry name" value="PmbA/TldD superfamily"/>
    <property type="match status" value="1"/>
</dbReference>
<evidence type="ECO:0000259" key="2">
    <source>
        <dbReference type="Pfam" id="PF01523"/>
    </source>
</evidence>
<keyword evidence="6" id="KW-1185">Reference proteome</keyword>
<dbReference type="Proteomes" id="UP000629870">
    <property type="component" value="Unassembled WGS sequence"/>
</dbReference>
<dbReference type="InterPro" id="IPR045570">
    <property type="entry name" value="Metalloprtase-TldD/E_cen_dom"/>
</dbReference>
<evidence type="ECO:0000313" key="6">
    <source>
        <dbReference type="Proteomes" id="UP000629870"/>
    </source>
</evidence>
<gene>
    <name evidence="5" type="ORF">HNQ04_002589</name>
</gene>
<dbReference type="InterPro" id="IPR035068">
    <property type="entry name" value="TldD/PmbA_N"/>
</dbReference>
<feature type="domain" description="Metalloprotease TldD/E C-terminal" evidence="3">
    <location>
        <begin position="234"/>
        <end position="454"/>
    </location>
</feature>
<feature type="domain" description="Metalloprotease TldD/E N-terminal" evidence="2">
    <location>
        <begin position="33"/>
        <end position="96"/>
    </location>
</feature>
<dbReference type="RefSeq" id="WP_249039132.1">
    <property type="nucleotide sequence ID" value="NZ_JACHEW010000013.1"/>
</dbReference>
<dbReference type="Pfam" id="PF01523">
    <property type="entry name" value="PmbA_TldD_1st"/>
    <property type="match status" value="1"/>
</dbReference>
<dbReference type="InterPro" id="IPR036059">
    <property type="entry name" value="TldD/PmbA_sf"/>
</dbReference>
<dbReference type="InterPro" id="IPR045569">
    <property type="entry name" value="Metalloprtase-TldD/E_C"/>
</dbReference>
<dbReference type="PANTHER" id="PTHR43421">
    <property type="entry name" value="METALLOPROTEASE PMBA"/>
    <property type="match status" value="1"/>
</dbReference>
<evidence type="ECO:0000313" key="5">
    <source>
        <dbReference type="EMBL" id="MBB6017324.1"/>
    </source>
</evidence>
<proteinExistence type="inferred from homology"/>
<protein>
    <submittedName>
        <fullName evidence="5">PmbA protein</fullName>
    </submittedName>
</protein>
<dbReference type="Pfam" id="PF19290">
    <property type="entry name" value="PmbA_TldD_2nd"/>
    <property type="match status" value="1"/>
</dbReference>
<name>A0ABR6NTF0_9DEIO</name>